<proteinExistence type="predicted"/>
<dbReference type="AlphaFoldDB" id="A0A9D1DJX1"/>
<organism evidence="2 3">
    <name type="scientific">Candidatus Scatomorpha intestinigallinarum</name>
    <dbReference type="NCBI Taxonomy" id="2840923"/>
    <lineage>
        <taxon>Bacteria</taxon>
        <taxon>Bacillati</taxon>
        <taxon>Bacillota</taxon>
        <taxon>Clostridia</taxon>
        <taxon>Eubacteriales</taxon>
        <taxon>Candidatus Scatomorpha</taxon>
    </lineage>
</organism>
<comment type="caution">
    <text evidence="2">The sequence shown here is derived from an EMBL/GenBank/DDBJ whole genome shotgun (WGS) entry which is preliminary data.</text>
</comment>
<keyword evidence="1" id="KW-0812">Transmembrane</keyword>
<dbReference type="EMBL" id="DVHH01000031">
    <property type="protein sequence ID" value="HIR54222.1"/>
    <property type="molecule type" value="Genomic_DNA"/>
</dbReference>
<evidence type="ECO:0000256" key="1">
    <source>
        <dbReference type="SAM" id="Phobius"/>
    </source>
</evidence>
<sequence>MAELLIAANLLMLACLAECVFGRRLLLRAICGGLSSVFSGLSAGLLVHLYSLSGGPDAGRSFLQLYLPVAAYALIFICGAFLLIKNALARKAEPDI</sequence>
<reference evidence="2" key="2">
    <citation type="journal article" date="2021" name="PeerJ">
        <title>Extensive microbial diversity within the chicken gut microbiome revealed by metagenomics and culture.</title>
        <authorList>
            <person name="Gilroy R."/>
            <person name="Ravi A."/>
            <person name="Getino M."/>
            <person name="Pursley I."/>
            <person name="Horton D.L."/>
            <person name="Alikhan N.F."/>
            <person name="Baker D."/>
            <person name="Gharbi K."/>
            <person name="Hall N."/>
            <person name="Watson M."/>
            <person name="Adriaenssens E.M."/>
            <person name="Foster-Nyarko E."/>
            <person name="Jarju S."/>
            <person name="Secka A."/>
            <person name="Antonio M."/>
            <person name="Oren A."/>
            <person name="Chaudhuri R.R."/>
            <person name="La Ragione R."/>
            <person name="Hildebrand F."/>
            <person name="Pallen M.J."/>
        </authorList>
    </citation>
    <scope>NUCLEOTIDE SEQUENCE</scope>
    <source>
        <strain evidence="2">ChiGjej3B3-7149</strain>
    </source>
</reference>
<evidence type="ECO:0000313" key="2">
    <source>
        <dbReference type="EMBL" id="HIR54222.1"/>
    </source>
</evidence>
<protein>
    <submittedName>
        <fullName evidence="2">Uncharacterized protein</fullName>
    </submittedName>
</protein>
<feature type="transmembrane region" description="Helical" evidence="1">
    <location>
        <begin position="27"/>
        <end position="50"/>
    </location>
</feature>
<feature type="transmembrane region" description="Helical" evidence="1">
    <location>
        <begin position="62"/>
        <end position="84"/>
    </location>
</feature>
<accession>A0A9D1DJX1</accession>
<name>A0A9D1DJX1_9FIRM</name>
<gene>
    <name evidence="2" type="ORF">IAD36_01280</name>
</gene>
<evidence type="ECO:0000313" key="3">
    <source>
        <dbReference type="Proteomes" id="UP000824238"/>
    </source>
</evidence>
<keyword evidence="1" id="KW-0472">Membrane</keyword>
<keyword evidence="1" id="KW-1133">Transmembrane helix</keyword>
<dbReference type="Proteomes" id="UP000824238">
    <property type="component" value="Unassembled WGS sequence"/>
</dbReference>
<reference evidence="2" key="1">
    <citation type="submission" date="2020-10" db="EMBL/GenBank/DDBJ databases">
        <authorList>
            <person name="Gilroy R."/>
        </authorList>
    </citation>
    <scope>NUCLEOTIDE SEQUENCE</scope>
    <source>
        <strain evidence="2">ChiGjej3B3-7149</strain>
    </source>
</reference>